<gene>
    <name evidence="7" type="ORF">H7849_03275</name>
</gene>
<sequence>MPPAFQIKQQDTQSSAGSLAKVFSGSLLWKQITSLVKYLTQTEVHTYAFSVAANAILSLFPFIVMMFTVARRVFHSQAMVDVIGDMLRYFLPANQDFVVRNMSLLVNPRGNVQIASVVMLLISSTGVFLPLEVALNRVWGVNKNRSYWMNQLVSIGLALAVGLLAITSIALTATQNRVLGIFFFGKTNNVVYSFFEHAFLQISAAFLSVAIFFVIYWVLPNRKLPVSAVLPAGIVTGLIWEGAKVIYVKVLPWLDLRSVYGPFSVSVSLMMWAFLTGLLLLAGAQSSATRYTLRLAHQADVEAAQKAEN</sequence>
<reference evidence="7 8" key="1">
    <citation type="submission" date="2020-08" db="EMBL/GenBank/DDBJ databases">
        <title>Edaphobacter telluris sp. nov. and Acidobacterium dinghuensis sp. nov., two acidobacteria isolated from forest soil.</title>
        <authorList>
            <person name="Fu J."/>
            <person name="Qiu L."/>
        </authorList>
    </citation>
    <scope>NUCLEOTIDE SEQUENCE [LARGE SCALE GENOMIC DNA]</scope>
    <source>
        <strain evidence="7">4Y35</strain>
    </source>
</reference>
<keyword evidence="3 6" id="KW-0812">Transmembrane</keyword>
<dbReference type="NCBIfam" id="TIGR00765">
    <property type="entry name" value="yihY_not_rbn"/>
    <property type="match status" value="1"/>
</dbReference>
<organism evidence="7 8">
    <name type="scientific">Alloacidobacterium dinghuense</name>
    <dbReference type="NCBI Taxonomy" id="2763107"/>
    <lineage>
        <taxon>Bacteria</taxon>
        <taxon>Pseudomonadati</taxon>
        <taxon>Acidobacteriota</taxon>
        <taxon>Terriglobia</taxon>
        <taxon>Terriglobales</taxon>
        <taxon>Acidobacteriaceae</taxon>
        <taxon>Alloacidobacterium</taxon>
    </lineage>
</organism>
<evidence type="ECO:0000256" key="1">
    <source>
        <dbReference type="ARBA" id="ARBA00004651"/>
    </source>
</evidence>
<dbReference type="PANTHER" id="PTHR30213">
    <property type="entry name" value="INNER MEMBRANE PROTEIN YHJD"/>
    <property type="match status" value="1"/>
</dbReference>
<protein>
    <submittedName>
        <fullName evidence="7">YihY/virulence factor BrkB family protein</fullName>
    </submittedName>
</protein>
<dbReference type="KEGG" id="adin:H7849_03275"/>
<accession>A0A7G8BKE5</accession>
<proteinExistence type="predicted"/>
<dbReference type="Proteomes" id="UP000515312">
    <property type="component" value="Chromosome"/>
</dbReference>
<comment type="subcellular location">
    <subcellularLocation>
        <location evidence="1">Cell membrane</location>
        <topology evidence="1">Multi-pass membrane protein</topology>
    </subcellularLocation>
</comment>
<evidence type="ECO:0000256" key="6">
    <source>
        <dbReference type="SAM" id="Phobius"/>
    </source>
</evidence>
<evidence type="ECO:0000313" key="7">
    <source>
        <dbReference type="EMBL" id="QNI33015.1"/>
    </source>
</evidence>
<feature type="transmembrane region" description="Helical" evidence="6">
    <location>
        <begin position="198"/>
        <end position="219"/>
    </location>
</feature>
<feature type="transmembrane region" description="Helical" evidence="6">
    <location>
        <begin position="47"/>
        <end position="70"/>
    </location>
</feature>
<dbReference type="AlphaFoldDB" id="A0A7G8BKE5"/>
<feature type="transmembrane region" description="Helical" evidence="6">
    <location>
        <begin position="259"/>
        <end position="284"/>
    </location>
</feature>
<dbReference type="EMBL" id="CP060394">
    <property type="protein sequence ID" value="QNI33015.1"/>
    <property type="molecule type" value="Genomic_DNA"/>
</dbReference>
<name>A0A7G8BKE5_9BACT</name>
<dbReference type="Pfam" id="PF03631">
    <property type="entry name" value="Virul_fac_BrkB"/>
    <property type="match status" value="1"/>
</dbReference>
<feature type="transmembrane region" description="Helical" evidence="6">
    <location>
        <begin position="226"/>
        <end position="247"/>
    </location>
</feature>
<evidence type="ECO:0000256" key="5">
    <source>
        <dbReference type="ARBA" id="ARBA00023136"/>
    </source>
</evidence>
<feature type="transmembrane region" description="Helical" evidence="6">
    <location>
        <begin position="152"/>
        <end position="173"/>
    </location>
</feature>
<evidence type="ECO:0000256" key="4">
    <source>
        <dbReference type="ARBA" id="ARBA00022989"/>
    </source>
</evidence>
<keyword evidence="2" id="KW-1003">Cell membrane</keyword>
<feature type="transmembrane region" description="Helical" evidence="6">
    <location>
        <begin position="112"/>
        <end position="131"/>
    </location>
</feature>
<dbReference type="GO" id="GO:0005886">
    <property type="term" value="C:plasma membrane"/>
    <property type="evidence" value="ECO:0007669"/>
    <property type="project" value="UniProtKB-SubCell"/>
</dbReference>
<keyword evidence="4 6" id="KW-1133">Transmembrane helix</keyword>
<keyword evidence="8" id="KW-1185">Reference proteome</keyword>
<evidence type="ECO:0000256" key="3">
    <source>
        <dbReference type="ARBA" id="ARBA00022692"/>
    </source>
</evidence>
<dbReference type="RefSeq" id="WP_186744105.1">
    <property type="nucleotide sequence ID" value="NZ_CP060394.1"/>
</dbReference>
<evidence type="ECO:0000313" key="8">
    <source>
        <dbReference type="Proteomes" id="UP000515312"/>
    </source>
</evidence>
<dbReference type="PANTHER" id="PTHR30213:SF0">
    <property type="entry name" value="UPF0761 MEMBRANE PROTEIN YIHY"/>
    <property type="match status" value="1"/>
</dbReference>
<keyword evidence="5 6" id="KW-0472">Membrane</keyword>
<dbReference type="PIRSF" id="PIRSF035875">
    <property type="entry name" value="RNase_BN"/>
    <property type="match status" value="1"/>
</dbReference>
<dbReference type="InterPro" id="IPR017039">
    <property type="entry name" value="Virul_fac_BrkB"/>
</dbReference>
<evidence type="ECO:0000256" key="2">
    <source>
        <dbReference type="ARBA" id="ARBA00022475"/>
    </source>
</evidence>